<proteinExistence type="inferred from homology"/>
<feature type="active site" description="Proton donor" evidence="3">
    <location>
        <position position="87"/>
    </location>
</feature>
<dbReference type="InterPro" id="IPR036971">
    <property type="entry name" value="PDEase_catalytic_dom_sf"/>
</dbReference>
<dbReference type="PROSITE" id="PS00126">
    <property type="entry name" value="PDEASE_I_1"/>
    <property type="match status" value="1"/>
</dbReference>
<evidence type="ECO:0000256" key="5">
    <source>
        <dbReference type="RuleBase" id="RU363067"/>
    </source>
</evidence>
<dbReference type="Proteomes" id="UP000605846">
    <property type="component" value="Unassembled WGS sequence"/>
</dbReference>
<feature type="domain" description="PDEase" evidence="6">
    <location>
        <begin position="1"/>
        <end position="366"/>
    </location>
</feature>
<dbReference type="InterPro" id="IPR023174">
    <property type="entry name" value="PDEase_CS"/>
</dbReference>
<feature type="binding site" evidence="4">
    <location>
        <position position="128"/>
    </location>
    <ligand>
        <name>Zn(2+)</name>
        <dbReference type="ChEBI" id="CHEBI:29105"/>
        <label>2</label>
    </ligand>
</feature>
<keyword evidence="8" id="KW-1185">Reference proteome</keyword>
<evidence type="ECO:0000259" key="6">
    <source>
        <dbReference type="PROSITE" id="PS51845"/>
    </source>
</evidence>
<dbReference type="GO" id="GO:0007165">
    <property type="term" value="P:signal transduction"/>
    <property type="evidence" value="ECO:0007669"/>
    <property type="project" value="InterPro"/>
</dbReference>
<feature type="binding site" evidence="4">
    <location>
        <position position="272"/>
    </location>
    <ligand>
        <name>Zn(2+)</name>
        <dbReference type="ChEBI" id="CHEBI:29105"/>
        <label>1</label>
    </ligand>
</feature>
<evidence type="ECO:0000313" key="7">
    <source>
        <dbReference type="EMBL" id="KAF7722786.1"/>
    </source>
</evidence>
<comment type="similarity">
    <text evidence="5">Belongs to the cyclic nucleotide phosphodiesterase family.</text>
</comment>
<comment type="cofactor">
    <cofactor evidence="5">
        <name>a divalent metal cation</name>
        <dbReference type="ChEBI" id="CHEBI:60240"/>
    </cofactor>
    <text evidence="5">Binds 2 divalent metal cations per subunit. Site 1 may preferentially bind zinc ions, while site 2 has a preference for magnesium and/or manganese ions.</text>
</comment>
<dbReference type="PROSITE" id="PS51845">
    <property type="entry name" value="PDEASE_I_2"/>
    <property type="match status" value="1"/>
</dbReference>
<dbReference type="InterPro" id="IPR003607">
    <property type="entry name" value="HD/PDEase_dom"/>
</dbReference>
<dbReference type="Gene3D" id="1.10.1300.10">
    <property type="entry name" value="3'5'-cyclic nucleotide phosphodiesterase, catalytic domain"/>
    <property type="match status" value="1"/>
</dbReference>
<evidence type="ECO:0000256" key="3">
    <source>
        <dbReference type="PIRSR" id="PIRSR623088-1"/>
    </source>
</evidence>
<dbReference type="EMBL" id="JABAYA010000177">
    <property type="protein sequence ID" value="KAF7722786.1"/>
    <property type="molecule type" value="Genomic_DNA"/>
</dbReference>
<dbReference type="OrthoDB" id="546632at2759"/>
<dbReference type="PANTHER" id="PTHR11347">
    <property type="entry name" value="CYCLIC NUCLEOTIDE PHOSPHODIESTERASE"/>
    <property type="match status" value="1"/>
</dbReference>
<dbReference type="SUPFAM" id="SSF109604">
    <property type="entry name" value="HD-domain/PDEase-like"/>
    <property type="match status" value="1"/>
</dbReference>
<sequence>MLILKHNSLSVQDLFTIERQLVRWLDNKGRRISPELNVLDLSRTDVYGHLLGLFADLNVYDTLRTTPSQVLDFLIDVDAAYLDAPYHSFYHAADIVIMLYYLLYEMGAMRYLSDLDVATLLLAALCHDVGHPGYNNLYQVHFKTALALRYNNTSVLESYSVDITRDLLQKHRLLKNVNEREITGTLESFILSTDMIYHYELQEMVGSLESTLADCTWLDSGSDTESLVFSEPFSPTPTSTHDGFAEEETMNELLLDQQDRHSLCRILLHAADISNTVRPWPISKQWSDLIVQEFFRQGDAEKSAGLPVSPGMDQDETDQPTISLKFGDFLVKPYFEALAALLPPVRSFLDTLAENRNEWQQLKKCPADMALTPPPPAYERYLPTIILPPRPAPNPTNRRISIPPGMVMIPDKRRLMGYRSASHPAAMPVLATPPDVTVDPAFGRRKSEQPYAIVLGSFDTVSMVHSHH</sequence>
<dbReference type="InterPro" id="IPR023088">
    <property type="entry name" value="PDEase"/>
</dbReference>
<evidence type="ECO:0000256" key="2">
    <source>
        <dbReference type="ARBA" id="ARBA00022801"/>
    </source>
</evidence>
<dbReference type="GO" id="GO:0004114">
    <property type="term" value="F:3',5'-cyclic-nucleotide phosphodiesterase activity"/>
    <property type="evidence" value="ECO:0007669"/>
    <property type="project" value="InterPro"/>
</dbReference>
<gene>
    <name evidence="7" type="primary">PDE9A_2</name>
    <name evidence="7" type="ORF">EC973_002705</name>
</gene>
<name>A0A8H7BI16_9FUNG</name>
<evidence type="ECO:0000256" key="1">
    <source>
        <dbReference type="ARBA" id="ARBA00022723"/>
    </source>
</evidence>
<feature type="binding site" evidence="4">
    <location>
        <position position="127"/>
    </location>
    <ligand>
        <name>Zn(2+)</name>
        <dbReference type="ChEBI" id="CHEBI:29105"/>
        <label>1</label>
    </ligand>
</feature>
<accession>A0A8H7BI16</accession>
<organism evidence="7 8">
    <name type="scientific">Apophysomyces ossiformis</name>
    <dbReference type="NCBI Taxonomy" id="679940"/>
    <lineage>
        <taxon>Eukaryota</taxon>
        <taxon>Fungi</taxon>
        <taxon>Fungi incertae sedis</taxon>
        <taxon>Mucoromycota</taxon>
        <taxon>Mucoromycotina</taxon>
        <taxon>Mucoromycetes</taxon>
        <taxon>Mucorales</taxon>
        <taxon>Mucorineae</taxon>
        <taxon>Mucoraceae</taxon>
        <taxon>Apophysomyces</taxon>
    </lineage>
</organism>
<dbReference type="SMART" id="SM00471">
    <property type="entry name" value="HDc"/>
    <property type="match status" value="1"/>
</dbReference>
<keyword evidence="2 5" id="KW-0378">Hydrolase</keyword>
<feature type="binding site" evidence="4">
    <location>
        <position position="128"/>
    </location>
    <ligand>
        <name>Zn(2+)</name>
        <dbReference type="ChEBI" id="CHEBI:29105"/>
        <label>1</label>
    </ligand>
</feature>
<dbReference type="PRINTS" id="PR00387">
    <property type="entry name" value="PDIESTERASE1"/>
</dbReference>
<dbReference type="Pfam" id="PF00233">
    <property type="entry name" value="PDEase_I"/>
    <property type="match status" value="1"/>
</dbReference>
<dbReference type="CDD" id="cd00077">
    <property type="entry name" value="HDc"/>
    <property type="match status" value="1"/>
</dbReference>
<dbReference type="AlphaFoldDB" id="A0A8H7BI16"/>
<protein>
    <recommendedName>
        <fullName evidence="5">Phosphodiesterase</fullName>
        <ecNumber evidence="5">3.1.4.-</ecNumber>
    </recommendedName>
</protein>
<reference evidence="7" key="1">
    <citation type="submission" date="2020-01" db="EMBL/GenBank/DDBJ databases">
        <title>Genome Sequencing of Three Apophysomyces-Like Fungal Strains Confirms a Novel Fungal Genus in the Mucoromycota with divergent Burkholderia-like Endosymbiotic Bacteria.</title>
        <authorList>
            <person name="Stajich J.E."/>
            <person name="Macias A.M."/>
            <person name="Carter-House D."/>
            <person name="Lovett B."/>
            <person name="Kasson L.R."/>
            <person name="Berry K."/>
            <person name="Grigoriev I."/>
            <person name="Chang Y."/>
            <person name="Spatafora J."/>
            <person name="Kasson M.T."/>
        </authorList>
    </citation>
    <scope>NUCLEOTIDE SEQUENCE</scope>
    <source>
        <strain evidence="7">NRRL A-21654</strain>
    </source>
</reference>
<dbReference type="EC" id="3.1.4.-" evidence="5"/>
<dbReference type="InterPro" id="IPR002073">
    <property type="entry name" value="PDEase_catalytic_dom"/>
</dbReference>
<evidence type="ECO:0000256" key="4">
    <source>
        <dbReference type="PIRSR" id="PIRSR623088-3"/>
    </source>
</evidence>
<comment type="caution">
    <text evidence="7">The sequence shown here is derived from an EMBL/GenBank/DDBJ whole genome shotgun (WGS) entry which is preliminary data.</text>
</comment>
<feature type="binding site" evidence="4">
    <location>
        <position position="91"/>
    </location>
    <ligand>
        <name>Zn(2+)</name>
        <dbReference type="ChEBI" id="CHEBI:29105"/>
        <label>1</label>
    </ligand>
</feature>
<keyword evidence="1 4" id="KW-0479">Metal-binding</keyword>
<dbReference type="GO" id="GO:0046872">
    <property type="term" value="F:metal ion binding"/>
    <property type="evidence" value="ECO:0007669"/>
    <property type="project" value="UniProtKB-KW"/>
</dbReference>
<evidence type="ECO:0000313" key="8">
    <source>
        <dbReference type="Proteomes" id="UP000605846"/>
    </source>
</evidence>